<evidence type="ECO:0000256" key="14">
    <source>
        <dbReference type="SAM" id="Phobius"/>
    </source>
</evidence>
<dbReference type="AlphaFoldDB" id="F2NRS1"/>
<dbReference type="GO" id="GO:0005886">
    <property type="term" value="C:plasma membrane"/>
    <property type="evidence" value="ECO:0007669"/>
    <property type="project" value="UniProtKB-SubCell"/>
</dbReference>
<evidence type="ECO:0000256" key="13">
    <source>
        <dbReference type="ARBA" id="ARBA00023316"/>
    </source>
</evidence>
<keyword evidence="17" id="KW-0808">Transferase</keyword>
<evidence type="ECO:0000256" key="4">
    <source>
        <dbReference type="ARBA" id="ARBA00022519"/>
    </source>
</evidence>
<keyword evidence="12 14" id="KW-0472">Membrane</keyword>
<dbReference type="InterPro" id="IPR001460">
    <property type="entry name" value="PCN-bd_Tpept"/>
</dbReference>
<dbReference type="eggNOG" id="COG0768">
    <property type="taxonomic scope" value="Bacteria"/>
</dbReference>
<feature type="domain" description="Penicillin-binding protein transpeptidase" evidence="15">
    <location>
        <begin position="276"/>
        <end position="590"/>
    </location>
</feature>
<organism evidence="17 18">
    <name type="scientific">Treponema succinifaciens (strain ATCC 33096 / DSM 2489 / 6091)</name>
    <dbReference type="NCBI Taxonomy" id="869209"/>
    <lineage>
        <taxon>Bacteria</taxon>
        <taxon>Pseudomonadati</taxon>
        <taxon>Spirochaetota</taxon>
        <taxon>Spirochaetia</taxon>
        <taxon>Spirochaetales</taxon>
        <taxon>Treponemataceae</taxon>
        <taxon>Treponema</taxon>
    </lineage>
</organism>
<keyword evidence="13" id="KW-0961">Cell wall biogenesis/degradation</keyword>
<evidence type="ECO:0000259" key="16">
    <source>
        <dbReference type="Pfam" id="PF03717"/>
    </source>
</evidence>
<keyword evidence="7 14" id="KW-0812">Transmembrane</keyword>
<evidence type="ECO:0000256" key="2">
    <source>
        <dbReference type="ARBA" id="ARBA00004236"/>
    </source>
</evidence>
<dbReference type="GO" id="GO:0071555">
    <property type="term" value="P:cell wall organization"/>
    <property type="evidence" value="ECO:0007669"/>
    <property type="project" value="UniProtKB-KW"/>
</dbReference>
<protein>
    <submittedName>
        <fullName evidence="17">Penicillin-binding protein 2</fullName>
        <ecNumber evidence="17">2.4.1.129</ecNumber>
    </submittedName>
</protein>
<evidence type="ECO:0000256" key="11">
    <source>
        <dbReference type="ARBA" id="ARBA00022989"/>
    </source>
</evidence>
<dbReference type="GeneID" id="302998410"/>
<evidence type="ECO:0000256" key="5">
    <source>
        <dbReference type="ARBA" id="ARBA00022645"/>
    </source>
</evidence>
<dbReference type="SUPFAM" id="SSF56601">
    <property type="entry name" value="beta-lactamase/transpeptidase-like"/>
    <property type="match status" value="1"/>
</dbReference>
<accession>F2NRS1</accession>
<dbReference type="GO" id="GO:0071972">
    <property type="term" value="F:peptidoglycan L,D-transpeptidase activity"/>
    <property type="evidence" value="ECO:0007669"/>
    <property type="project" value="TreeGrafter"/>
</dbReference>
<evidence type="ECO:0000256" key="6">
    <source>
        <dbReference type="ARBA" id="ARBA00022670"/>
    </source>
</evidence>
<evidence type="ECO:0000256" key="8">
    <source>
        <dbReference type="ARBA" id="ARBA00022801"/>
    </source>
</evidence>
<dbReference type="GO" id="GO:0009252">
    <property type="term" value="P:peptidoglycan biosynthetic process"/>
    <property type="evidence" value="ECO:0007669"/>
    <property type="project" value="UniProtKB-KW"/>
</dbReference>
<keyword evidence="11 14" id="KW-1133">Transmembrane helix</keyword>
<dbReference type="GO" id="GO:0008360">
    <property type="term" value="P:regulation of cell shape"/>
    <property type="evidence" value="ECO:0007669"/>
    <property type="project" value="UniProtKB-KW"/>
</dbReference>
<dbReference type="SUPFAM" id="SSF56519">
    <property type="entry name" value="Penicillin binding protein dimerisation domain"/>
    <property type="match status" value="1"/>
</dbReference>
<dbReference type="Gene3D" id="3.90.1310.10">
    <property type="entry name" value="Penicillin-binding protein 2a (Domain 2)"/>
    <property type="match status" value="1"/>
</dbReference>
<dbReference type="RefSeq" id="WP_013701444.1">
    <property type="nucleotide sequence ID" value="NC_015385.1"/>
</dbReference>
<evidence type="ECO:0000259" key="15">
    <source>
        <dbReference type="Pfam" id="PF00905"/>
    </source>
</evidence>
<feature type="domain" description="Penicillin-binding protein dimerisation" evidence="16">
    <location>
        <begin position="70"/>
        <end position="242"/>
    </location>
</feature>
<dbReference type="GO" id="GO:0016757">
    <property type="term" value="F:glycosyltransferase activity"/>
    <property type="evidence" value="ECO:0007669"/>
    <property type="project" value="UniProtKB-KW"/>
</dbReference>
<dbReference type="STRING" id="869209.Tresu_1249"/>
<evidence type="ECO:0000256" key="1">
    <source>
        <dbReference type="ARBA" id="ARBA00004167"/>
    </source>
</evidence>
<dbReference type="InterPro" id="IPR017790">
    <property type="entry name" value="Penicillin-binding_protein_2"/>
</dbReference>
<proteinExistence type="predicted"/>
<keyword evidence="18" id="KW-1185">Reference proteome</keyword>
<keyword evidence="9" id="KW-0133">Cell shape</keyword>
<dbReference type="EMBL" id="CP002631">
    <property type="protein sequence ID" value="AEB14157.1"/>
    <property type="molecule type" value="Genomic_DNA"/>
</dbReference>
<dbReference type="HOGENOM" id="CLU_009289_1_2_12"/>
<dbReference type="Gene3D" id="3.30.1390.30">
    <property type="entry name" value="Penicillin-binding protein 2a, domain 3"/>
    <property type="match status" value="1"/>
</dbReference>
<keyword evidence="4" id="KW-0997">Cell inner membrane</keyword>
<evidence type="ECO:0000313" key="18">
    <source>
        <dbReference type="Proteomes" id="UP000006852"/>
    </source>
</evidence>
<evidence type="ECO:0000256" key="3">
    <source>
        <dbReference type="ARBA" id="ARBA00022475"/>
    </source>
</evidence>
<dbReference type="GO" id="GO:0009002">
    <property type="term" value="F:serine-type D-Ala-D-Ala carboxypeptidase activity"/>
    <property type="evidence" value="ECO:0007669"/>
    <property type="project" value="InterPro"/>
</dbReference>
<keyword evidence="3" id="KW-1003">Cell membrane</keyword>
<keyword evidence="8" id="KW-0378">Hydrolase</keyword>
<dbReference type="EC" id="2.4.1.129" evidence="17"/>
<feature type="transmembrane region" description="Helical" evidence="14">
    <location>
        <begin position="27"/>
        <end position="51"/>
    </location>
</feature>
<dbReference type="GO" id="GO:0008658">
    <property type="term" value="F:penicillin binding"/>
    <property type="evidence" value="ECO:0007669"/>
    <property type="project" value="InterPro"/>
</dbReference>
<keyword evidence="17" id="KW-0328">Glycosyltransferase</keyword>
<evidence type="ECO:0000256" key="9">
    <source>
        <dbReference type="ARBA" id="ARBA00022960"/>
    </source>
</evidence>
<reference evidence="18" key="2">
    <citation type="submission" date="2011-04" db="EMBL/GenBank/DDBJ databases">
        <title>The complete genome of chromosome of Treponema succinifaciens DSM 2489.</title>
        <authorList>
            <person name="Lucas S."/>
            <person name="Copeland A."/>
            <person name="Lapidus A."/>
            <person name="Bruce D."/>
            <person name="Goodwin L."/>
            <person name="Pitluck S."/>
            <person name="Peters L."/>
            <person name="Kyrpides N."/>
            <person name="Mavromatis K."/>
            <person name="Ivanova N."/>
            <person name="Ovchinnikova G."/>
            <person name="Teshima H."/>
            <person name="Detter J.C."/>
            <person name="Tapia R."/>
            <person name="Han C."/>
            <person name="Land M."/>
            <person name="Hauser L."/>
            <person name="Markowitz V."/>
            <person name="Cheng J.-F."/>
            <person name="Hugenholtz P."/>
            <person name="Woyke T."/>
            <person name="Wu D."/>
            <person name="Gronow S."/>
            <person name="Wellnitz S."/>
            <person name="Brambilla E."/>
            <person name="Klenk H.-P."/>
            <person name="Eisen J.A."/>
        </authorList>
    </citation>
    <scope>NUCLEOTIDE SEQUENCE [LARGE SCALE GENOMIC DNA]</scope>
    <source>
        <strain evidence="18">ATCC 33096 / DSM 2489 / 6091</strain>
    </source>
</reference>
<dbReference type="KEGG" id="tsu:Tresu_1249"/>
<dbReference type="InterPro" id="IPR050515">
    <property type="entry name" value="Beta-lactam/transpept"/>
</dbReference>
<evidence type="ECO:0000256" key="12">
    <source>
        <dbReference type="ARBA" id="ARBA00023136"/>
    </source>
</evidence>
<dbReference type="InterPro" id="IPR005311">
    <property type="entry name" value="PBP_dimer"/>
</dbReference>
<dbReference type="OrthoDB" id="9804124at2"/>
<dbReference type="GO" id="GO:0006508">
    <property type="term" value="P:proteolysis"/>
    <property type="evidence" value="ECO:0007669"/>
    <property type="project" value="UniProtKB-KW"/>
</dbReference>
<comment type="subcellular location">
    <subcellularLocation>
        <location evidence="2">Cell membrane</location>
    </subcellularLocation>
    <subcellularLocation>
        <location evidence="1">Membrane</location>
        <topology evidence="1">Single-pass membrane protein</topology>
    </subcellularLocation>
</comment>
<dbReference type="Proteomes" id="UP000006852">
    <property type="component" value="Chromosome"/>
</dbReference>
<dbReference type="Gene3D" id="3.40.710.10">
    <property type="entry name" value="DD-peptidase/beta-lactamase superfamily"/>
    <property type="match status" value="1"/>
</dbReference>
<keyword evidence="5" id="KW-0121">Carboxypeptidase</keyword>
<dbReference type="Pfam" id="PF00905">
    <property type="entry name" value="Transpeptidase"/>
    <property type="match status" value="1"/>
</dbReference>
<dbReference type="PANTHER" id="PTHR30627:SF2">
    <property type="entry name" value="PEPTIDOGLYCAN D,D-TRANSPEPTIDASE MRDA"/>
    <property type="match status" value="1"/>
</dbReference>
<evidence type="ECO:0000256" key="7">
    <source>
        <dbReference type="ARBA" id="ARBA00022692"/>
    </source>
</evidence>
<keyword evidence="10" id="KW-0573">Peptidoglycan synthesis</keyword>
<evidence type="ECO:0000256" key="10">
    <source>
        <dbReference type="ARBA" id="ARBA00022984"/>
    </source>
</evidence>
<dbReference type="InterPro" id="IPR012338">
    <property type="entry name" value="Beta-lactam/transpept-like"/>
</dbReference>
<keyword evidence="6" id="KW-0645">Protease</keyword>
<dbReference type="InterPro" id="IPR036138">
    <property type="entry name" value="PBP_dimer_sf"/>
</dbReference>
<dbReference type="NCBIfam" id="TIGR03423">
    <property type="entry name" value="pbp2_mrdA"/>
    <property type="match status" value="1"/>
</dbReference>
<gene>
    <name evidence="17" type="ordered locus">Tresu_1249</name>
</gene>
<evidence type="ECO:0000313" key="17">
    <source>
        <dbReference type="EMBL" id="AEB14157.1"/>
    </source>
</evidence>
<dbReference type="PANTHER" id="PTHR30627">
    <property type="entry name" value="PEPTIDOGLYCAN D,D-TRANSPEPTIDASE"/>
    <property type="match status" value="1"/>
</dbReference>
<name>F2NRS1_TRES6</name>
<sequence>MSGKNRFDSAFEDSKNKSGSLKKNYKASFLLGIISVFFAVYALKLFSLQILEGAQYQNRSVRISRTITKIAAQRGEIFDRKAKLPMVINTDSFAVDLIPGEIPQGYFDTVATKLAKFLGISKMNIDTKIPSRLRKSFSPIEVKTNVPFEIISNIAENLTDLPGVSWRNKPVRYYAETGSLSHVLGYVGDITNEELKLMYNKGYTSNSIVGKTGIERQYDSLLQGKEGSISRTVDVHGRILNEDPVVVPPVSGKNLVLTIDSEIQTLAEKALGERVGAAVVIKPASGEILAMVSYPYFDANIFSKDDASAQYAKLAADKNKPMLNRVVNAEYPPASTFKIIMSTAVLSEKVFPAEKKIECPGRITYGDRVFRCHIGLPGHGWLDLKNALAQSCDVYFWVIGTDHLGVERIASYSKEFGFGQSLGIDLPAQSNGFVPTPQWKERRYHEKWLGGDTMNVSIGQGYTLATPLHVANMMAMVCNSGKIYRPHLLKEIRDSANDSVQEIKPEVMHESTVAPEVWKDVQRNLRYTITDGTAVYPMHNTSVQIAGKTGTAEVNGVGKNHWHSWMVAYAPFDAPPEEQVVVAVLVEAVNTWEWWAPYATNIIIQGIFNNQTFEESVDALKFRYLLNRQRAAGGRRE</sequence>
<reference evidence="17 18" key="1">
    <citation type="journal article" date="2011" name="Stand. Genomic Sci.">
        <title>Complete genome sequence of Treponema succinifaciens type strain (6091).</title>
        <authorList>
            <person name="Han C."/>
            <person name="Gronow S."/>
            <person name="Teshima H."/>
            <person name="Lapidus A."/>
            <person name="Nolan M."/>
            <person name="Lucas S."/>
            <person name="Hammon N."/>
            <person name="Deshpande S."/>
            <person name="Cheng J.F."/>
            <person name="Zeytun A."/>
            <person name="Tapia R."/>
            <person name="Goodwin L."/>
            <person name="Pitluck S."/>
            <person name="Liolios K."/>
            <person name="Pagani I."/>
            <person name="Ivanova N."/>
            <person name="Mavromatis K."/>
            <person name="Mikhailova N."/>
            <person name="Huntemann M."/>
            <person name="Pati A."/>
            <person name="Chen A."/>
            <person name="Palaniappan K."/>
            <person name="Land M."/>
            <person name="Hauser L."/>
            <person name="Brambilla E.M."/>
            <person name="Rohde M."/>
            <person name="Goker M."/>
            <person name="Woyke T."/>
            <person name="Bristow J."/>
            <person name="Eisen J.A."/>
            <person name="Markowitz V."/>
            <person name="Hugenholtz P."/>
            <person name="Kyrpides N.C."/>
            <person name="Klenk H.P."/>
            <person name="Detter J.C."/>
        </authorList>
    </citation>
    <scope>NUCLEOTIDE SEQUENCE [LARGE SCALE GENOMIC DNA]</scope>
    <source>
        <strain evidence="18">ATCC 33096 / DSM 2489 / 6091</strain>
    </source>
</reference>
<dbReference type="Pfam" id="PF03717">
    <property type="entry name" value="PBP_dimer"/>
    <property type="match status" value="1"/>
</dbReference>